<dbReference type="OrthoDB" id="945945at2"/>
<dbReference type="Gene3D" id="2.180.10.10">
    <property type="entry name" value="RHS repeat-associated core"/>
    <property type="match status" value="1"/>
</dbReference>
<dbReference type="RefSeq" id="WP_114461157.1">
    <property type="nucleotide sequence ID" value="NZ_QPIW01000007.1"/>
</dbReference>
<organism evidence="1 2">
    <name type="scientific">Runella aurantiaca</name>
    <dbReference type="NCBI Taxonomy" id="2282308"/>
    <lineage>
        <taxon>Bacteria</taxon>
        <taxon>Pseudomonadati</taxon>
        <taxon>Bacteroidota</taxon>
        <taxon>Cytophagia</taxon>
        <taxon>Cytophagales</taxon>
        <taxon>Spirosomataceae</taxon>
        <taxon>Runella</taxon>
    </lineage>
</organism>
<dbReference type="EMBL" id="QPIW01000007">
    <property type="protein sequence ID" value="RDB05962.1"/>
    <property type="molecule type" value="Genomic_DNA"/>
</dbReference>
<evidence type="ECO:0008006" key="3">
    <source>
        <dbReference type="Google" id="ProtNLM"/>
    </source>
</evidence>
<dbReference type="PROSITE" id="PS51257">
    <property type="entry name" value="PROKAR_LIPOPROTEIN"/>
    <property type="match status" value="1"/>
</dbReference>
<keyword evidence="2" id="KW-1185">Reference proteome</keyword>
<accession>A0A369IAA9</accession>
<evidence type="ECO:0000313" key="1">
    <source>
        <dbReference type="EMBL" id="RDB05962.1"/>
    </source>
</evidence>
<gene>
    <name evidence="1" type="ORF">DVG78_11180</name>
</gene>
<dbReference type="AlphaFoldDB" id="A0A369IAA9"/>
<proteinExistence type="predicted"/>
<dbReference type="Proteomes" id="UP000253141">
    <property type="component" value="Unassembled WGS sequence"/>
</dbReference>
<comment type="caution">
    <text evidence="1">The sequence shown here is derived from an EMBL/GenBank/DDBJ whole genome shotgun (WGS) entry which is preliminary data.</text>
</comment>
<reference evidence="1 2" key="1">
    <citation type="submission" date="2018-07" db="EMBL/GenBank/DDBJ databases">
        <title>Genome analysis of Runella aurantiaca.</title>
        <authorList>
            <person name="Yang X."/>
        </authorList>
    </citation>
    <scope>NUCLEOTIDE SEQUENCE [LARGE SCALE GENOMIC DNA]</scope>
    <source>
        <strain evidence="1 2">YX9</strain>
    </source>
</reference>
<name>A0A369IAA9_9BACT</name>
<protein>
    <recommendedName>
        <fullName evidence="3">DUF4595 domain-containing protein</fullName>
    </recommendedName>
</protein>
<sequence length="268" mass="29957">MKTLNYFFAIIQVLAILSCQKNEAPTPNSTSTKVCQLSNFTDLMGNEIKINSFDNEGRVLSARFKQTQGQILTQTTTFVYEANGQLKSGNQTYVDEKGTQLASQPLIFTYENGLLTKIEVRCGCAKNEVSQITTLKYNANKQLIEKTNESPDAVGKITFAYEYDAKGNVSKEKVSAGTLIMAETDYTYDDAKHPFQLLKGISLNFFENYSPWKINVPLTLKGYFMDENGQKQSFESKRTDLKTNAKGYAAAITYDGAFSEAFSFTDCD</sequence>
<evidence type="ECO:0000313" key="2">
    <source>
        <dbReference type="Proteomes" id="UP000253141"/>
    </source>
</evidence>